<dbReference type="SUPFAM" id="SSF109998">
    <property type="entry name" value="Triger factor/SurA peptide-binding domain-like"/>
    <property type="match status" value="1"/>
</dbReference>
<evidence type="ECO:0000256" key="3">
    <source>
        <dbReference type="SAM" id="SignalP"/>
    </source>
</evidence>
<dbReference type="InterPro" id="IPR050245">
    <property type="entry name" value="PrsA_foldase"/>
</dbReference>
<sequence>MKKIISLIMVVLLGVAMTACGNEKPVAVVNGVEITASDYKKTVETYKESISKMYGKDLWDQEIKEGVKYKDEMKKAILQQMVQEQVIYQQAKKDKLEAKQSEVDKQFKQLKESVKQDKDYEKFLKDNGIDDEFLKSQLEKDITIQNFKNNFDKNTKINEAEMKKYYDENKNNYVDDEVRASHILISTVDQKTNKPLSEEKQKEAKKKADDLYEKVKSGGDFAKLAKENSDDKGSAAKGGDLGFFSKGQMVPEFEKAAFAMDKGDISNVVKTQYGYHIIKVTDKKYKEYTFDEVKDNIKQNLLYQKYTEKVKQLTDKADVETNEKEALKINI</sequence>
<evidence type="ECO:0000256" key="1">
    <source>
        <dbReference type="PROSITE-ProRule" id="PRU00278"/>
    </source>
</evidence>
<comment type="caution">
    <text evidence="5">The sequence shown here is derived from an EMBL/GenBank/DDBJ whole genome shotgun (WGS) entry which is preliminary data.</text>
</comment>
<keyword evidence="2" id="KW-0175">Coiled coil</keyword>
<dbReference type="PANTHER" id="PTHR47245:SF2">
    <property type="entry name" value="PEPTIDYL-PROLYL CIS-TRANS ISOMERASE HP_0175-RELATED"/>
    <property type="match status" value="1"/>
</dbReference>
<dbReference type="PANTHER" id="PTHR47245">
    <property type="entry name" value="PEPTIDYLPROLYL ISOMERASE"/>
    <property type="match status" value="1"/>
</dbReference>
<evidence type="ECO:0000256" key="2">
    <source>
        <dbReference type="SAM" id="Coils"/>
    </source>
</evidence>
<organism evidence="5 6">
    <name type="scientific">Paraclostridium benzoelyticum</name>
    <dbReference type="NCBI Taxonomy" id="1629550"/>
    <lineage>
        <taxon>Bacteria</taxon>
        <taxon>Bacillati</taxon>
        <taxon>Bacillota</taxon>
        <taxon>Clostridia</taxon>
        <taxon>Peptostreptococcales</taxon>
        <taxon>Peptostreptococcaceae</taxon>
        <taxon>Paraclostridium</taxon>
    </lineage>
</organism>
<dbReference type="Gene3D" id="1.10.4030.10">
    <property type="entry name" value="Porin chaperone SurA, peptide-binding domain"/>
    <property type="match status" value="1"/>
</dbReference>
<dbReference type="OrthoDB" id="14196at2"/>
<dbReference type="EMBL" id="LBBT01000021">
    <property type="protein sequence ID" value="KKY02790.1"/>
    <property type="molecule type" value="Genomic_DNA"/>
</dbReference>
<evidence type="ECO:0000313" key="5">
    <source>
        <dbReference type="EMBL" id="KKY02790.1"/>
    </source>
</evidence>
<dbReference type="InterPro" id="IPR000297">
    <property type="entry name" value="PPIase_PpiC"/>
</dbReference>
<dbReference type="SUPFAM" id="SSF54534">
    <property type="entry name" value="FKBP-like"/>
    <property type="match status" value="1"/>
</dbReference>
<keyword evidence="3" id="KW-0732">Signal</keyword>
<dbReference type="Pfam" id="PF13624">
    <property type="entry name" value="SurA_N_3"/>
    <property type="match status" value="1"/>
</dbReference>
<feature type="coiled-coil region" evidence="2">
    <location>
        <begin position="303"/>
        <end position="330"/>
    </location>
</feature>
<evidence type="ECO:0000259" key="4">
    <source>
        <dbReference type="PROSITE" id="PS50198"/>
    </source>
</evidence>
<reference evidence="5 6" key="1">
    <citation type="submission" date="2015-04" db="EMBL/GenBank/DDBJ databases">
        <title>Microcin producing Clostridium sp. JC272T.</title>
        <authorList>
            <person name="Jyothsna T."/>
            <person name="Sasikala C."/>
            <person name="Ramana C."/>
        </authorList>
    </citation>
    <scope>NUCLEOTIDE SEQUENCE [LARGE SCALE GENOMIC DNA]</scope>
    <source>
        <strain evidence="5 6">JC272</strain>
    </source>
</reference>
<dbReference type="Gene3D" id="3.10.50.40">
    <property type="match status" value="1"/>
</dbReference>
<feature type="signal peptide" evidence="3">
    <location>
        <begin position="1"/>
        <end position="21"/>
    </location>
</feature>
<dbReference type="Proteomes" id="UP000034407">
    <property type="component" value="Unassembled WGS sequence"/>
</dbReference>
<dbReference type="PROSITE" id="PS01096">
    <property type="entry name" value="PPIC_PPIASE_1"/>
    <property type="match status" value="1"/>
</dbReference>
<gene>
    <name evidence="5" type="ORF">VN21_01205</name>
</gene>
<accession>A0A0M3DJM6</accession>
<dbReference type="Pfam" id="PF13616">
    <property type="entry name" value="Rotamase_3"/>
    <property type="match status" value="1"/>
</dbReference>
<dbReference type="InterPro" id="IPR027304">
    <property type="entry name" value="Trigger_fact/SurA_dom_sf"/>
</dbReference>
<feature type="chain" id="PRO_5007778169" evidence="3">
    <location>
        <begin position="22"/>
        <end position="331"/>
    </location>
</feature>
<keyword evidence="6" id="KW-1185">Reference proteome</keyword>
<dbReference type="RefSeq" id="WP_046821656.1">
    <property type="nucleotide sequence ID" value="NZ_LBBT01000021.1"/>
</dbReference>
<dbReference type="PROSITE" id="PS51257">
    <property type="entry name" value="PROKAR_LIPOPROTEIN"/>
    <property type="match status" value="1"/>
</dbReference>
<proteinExistence type="predicted"/>
<dbReference type="PATRIC" id="fig|1629550.3.peg.199"/>
<feature type="domain" description="PpiC" evidence="4">
    <location>
        <begin position="175"/>
        <end position="282"/>
    </location>
</feature>
<dbReference type="GO" id="GO:0003755">
    <property type="term" value="F:peptidyl-prolyl cis-trans isomerase activity"/>
    <property type="evidence" value="ECO:0007669"/>
    <property type="project" value="UniProtKB-KW"/>
</dbReference>
<protein>
    <submittedName>
        <fullName evidence="5">Peptidylprolyl isomerase</fullName>
    </submittedName>
</protein>
<name>A0A0M3DJM6_9FIRM</name>
<dbReference type="InterPro" id="IPR046357">
    <property type="entry name" value="PPIase_dom_sf"/>
</dbReference>
<evidence type="ECO:0000313" key="6">
    <source>
        <dbReference type="Proteomes" id="UP000034407"/>
    </source>
</evidence>
<dbReference type="AlphaFoldDB" id="A0A0M3DJM6"/>
<dbReference type="InterPro" id="IPR023058">
    <property type="entry name" value="PPIase_PpiC_CS"/>
</dbReference>
<keyword evidence="1 5" id="KW-0413">Isomerase</keyword>
<dbReference type="PROSITE" id="PS50198">
    <property type="entry name" value="PPIC_PPIASE_2"/>
    <property type="match status" value="1"/>
</dbReference>
<keyword evidence="1" id="KW-0697">Rotamase</keyword>